<protein>
    <submittedName>
        <fullName evidence="1">Uncharacterized protein</fullName>
    </submittedName>
</protein>
<keyword evidence="2" id="KW-1185">Reference proteome</keyword>
<name>A0A2V1AXC2_9ASCO</name>
<accession>A0A2V1AXC2</accession>
<organism evidence="1 2">
    <name type="scientific">Candidozyma haemuli</name>
    <dbReference type="NCBI Taxonomy" id="45357"/>
    <lineage>
        <taxon>Eukaryota</taxon>
        <taxon>Fungi</taxon>
        <taxon>Dikarya</taxon>
        <taxon>Ascomycota</taxon>
        <taxon>Saccharomycotina</taxon>
        <taxon>Pichiomycetes</taxon>
        <taxon>Metschnikowiaceae</taxon>
        <taxon>Candidozyma</taxon>
    </lineage>
</organism>
<reference evidence="1 2" key="1">
    <citation type="submission" date="2017-12" db="EMBL/GenBank/DDBJ databases">
        <title>Genome Sequence of a Multidrug-Resistant Candida haemulonii Isolate from a Patient with Chronic Leg Ulcers in Israel.</title>
        <authorList>
            <person name="Chow N.A."/>
            <person name="Gade L."/>
            <person name="Batra D."/>
            <person name="Rowe L.A."/>
            <person name="Ben-Ami R."/>
            <person name="Loparev V.N."/>
            <person name="Litvintseva A.P."/>
        </authorList>
    </citation>
    <scope>NUCLEOTIDE SEQUENCE [LARGE SCALE GENOMIC DNA]</scope>
    <source>
        <strain evidence="1 2">B11899</strain>
    </source>
</reference>
<dbReference type="RefSeq" id="XP_025343435.1">
    <property type="nucleotide sequence ID" value="XM_025488668.1"/>
</dbReference>
<dbReference type="VEuPathDB" id="FungiDB:CXQ85_005064"/>
<dbReference type="Proteomes" id="UP000244309">
    <property type="component" value="Unassembled WGS sequence"/>
</dbReference>
<sequence>MARIVTYDSSVCHNFTAPQSKSVELESKMEDEACRQYVLQKGAYSTSPVPCFGWEDYQEAGFRKKDYSGHTTRTIVDGSDYFMATEVSLKNKPPPIEKPIELMTLRNIMDPPDEKLTLKYIVSKSDAMGGCALSYGSKFWRTGFHIKRYNPEVISKHTKKKPANPGVSLQAIFKDPRWCYQKPQDRIVYPGMSYSSFLGLRLFSKHDLTAPDVRIDFVHVCLLEVLTHHTSSGRPDFYENFHEVKRSTPMLQKLKYVGSDCFTCGFYDAYSPVLPVLGPTQSWGSLTRTYMFKVRVIVSIAGESSDLQTFLEVQVASLASEFQDPSRPRPLIWKYRTHEDTFMATSRSFRRAKGCQRIACDCGLESKYVAPKCFLAFSKTLFEPRDALYYALDTLNVTYRHENYEIIAIPTDEQIVTITTITIRYQGSPSHYLGALMESFESITGEMFLKESFILSQRDYLTIVPRIVGPTDKVVSMPHRKDRLTAGLFFSSGGKLFPVTDEFYRPFHERYMDHRKVDDLNATSSSIRELKPEKYFSYLKQKYITSTLKLKVRFFGSDRFFSNVEEFYVTPGMKVSDVLHVDIIFWGQMVFTDRHLIIKSFHVFLKEKLTFYSPSHSAVSKTMVRLHELAHTAEEVVVDLEMCLFERLCRVPGSLYRCRIPQLEPTSFSDLFDRHYELCFTSDMELCGNEYKASCSQPIMIAVDEYSWRPIDRPPPYVP</sequence>
<proteinExistence type="predicted"/>
<comment type="caution">
    <text evidence="1">The sequence shown here is derived from an EMBL/GenBank/DDBJ whole genome shotgun (WGS) entry which is preliminary data.</text>
</comment>
<evidence type="ECO:0000313" key="2">
    <source>
        <dbReference type="Proteomes" id="UP000244309"/>
    </source>
</evidence>
<dbReference type="GeneID" id="37010394"/>
<evidence type="ECO:0000313" key="1">
    <source>
        <dbReference type="EMBL" id="PVH22495.1"/>
    </source>
</evidence>
<dbReference type="EMBL" id="PKFO01000008">
    <property type="protein sequence ID" value="PVH22495.1"/>
    <property type="molecule type" value="Genomic_DNA"/>
</dbReference>
<gene>
    <name evidence="1" type="ORF">CXQ85_005064</name>
</gene>
<dbReference type="AlphaFoldDB" id="A0A2V1AXC2"/>